<dbReference type="AlphaFoldDB" id="A0A8H5ZJK6"/>
<dbReference type="Pfam" id="PF07731">
    <property type="entry name" value="Cu-oxidase_2"/>
    <property type="match status" value="1"/>
</dbReference>
<accession>A0A8H5ZJK6</accession>
<protein>
    <recommendedName>
        <fullName evidence="8">Bilirubin oxidase</fullName>
    </recommendedName>
</protein>
<dbReference type="InterPro" id="IPR045087">
    <property type="entry name" value="Cu-oxidase_fam"/>
</dbReference>
<comment type="similarity">
    <text evidence="1">Belongs to the multicopper oxidase family.</text>
</comment>
<dbReference type="InterPro" id="IPR011707">
    <property type="entry name" value="Cu-oxidase-like_N"/>
</dbReference>
<dbReference type="CDD" id="cd13889">
    <property type="entry name" value="CuRO_3_BOD"/>
    <property type="match status" value="1"/>
</dbReference>
<evidence type="ECO:0000256" key="2">
    <source>
        <dbReference type="ARBA" id="ARBA00023008"/>
    </source>
</evidence>
<dbReference type="Gene3D" id="2.60.40.420">
    <property type="entry name" value="Cupredoxins - blue copper proteins"/>
    <property type="match status" value="3"/>
</dbReference>
<dbReference type="InterPro" id="IPR011706">
    <property type="entry name" value="Cu-oxidase_C"/>
</dbReference>
<evidence type="ECO:0000256" key="3">
    <source>
        <dbReference type="SAM" id="SignalP"/>
    </source>
</evidence>
<reference evidence="6" key="1">
    <citation type="submission" date="2019-11" db="EMBL/GenBank/DDBJ databases">
        <title>Bipolaris sorokiniana Genome sequencing.</title>
        <authorList>
            <person name="Wang H."/>
        </authorList>
    </citation>
    <scope>NUCLEOTIDE SEQUENCE</scope>
</reference>
<dbReference type="PANTHER" id="PTHR48267">
    <property type="entry name" value="CUPREDOXIN SUPERFAMILY PROTEIN"/>
    <property type="match status" value="1"/>
</dbReference>
<dbReference type="Pfam" id="PF07732">
    <property type="entry name" value="Cu-oxidase_3"/>
    <property type="match status" value="1"/>
</dbReference>
<proteinExistence type="inferred from homology"/>
<feature type="domain" description="Plastocyanin-like" evidence="5">
    <location>
        <begin position="113"/>
        <end position="223"/>
    </location>
</feature>
<dbReference type="EMBL" id="WNKQ01000004">
    <property type="protein sequence ID" value="KAF5851738.1"/>
    <property type="molecule type" value="Genomic_DNA"/>
</dbReference>
<keyword evidence="3" id="KW-0732">Signal</keyword>
<feature type="domain" description="Plastocyanin-like" evidence="4">
    <location>
        <begin position="420"/>
        <end position="531"/>
    </location>
</feature>
<feature type="chain" id="PRO_5034965324" description="Bilirubin oxidase" evidence="3">
    <location>
        <begin position="23"/>
        <end position="585"/>
    </location>
</feature>
<dbReference type="SUPFAM" id="SSF49503">
    <property type="entry name" value="Cupredoxins"/>
    <property type="match status" value="3"/>
</dbReference>
<evidence type="ECO:0000259" key="4">
    <source>
        <dbReference type="Pfam" id="PF07731"/>
    </source>
</evidence>
<dbReference type="GO" id="GO:0016491">
    <property type="term" value="F:oxidoreductase activity"/>
    <property type="evidence" value="ECO:0007669"/>
    <property type="project" value="InterPro"/>
</dbReference>
<evidence type="ECO:0000259" key="5">
    <source>
        <dbReference type="Pfam" id="PF07732"/>
    </source>
</evidence>
<dbReference type="GO" id="GO:0005507">
    <property type="term" value="F:copper ion binding"/>
    <property type="evidence" value="ECO:0007669"/>
    <property type="project" value="InterPro"/>
</dbReference>
<feature type="signal peptide" evidence="3">
    <location>
        <begin position="1"/>
        <end position="22"/>
    </location>
</feature>
<name>A0A8H5ZJK6_COCSA</name>
<dbReference type="OMA" id="NASHPVH"/>
<evidence type="ECO:0000313" key="6">
    <source>
        <dbReference type="EMBL" id="KAF5851738.1"/>
    </source>
</evidence>
<evidence type="ECO:0000256" key="1">
    <source>
        <dbReference type="ARBA" id="ARBA00010609"/>
    </source>
</evidence>
<sequence length="585" mass="66753">MFSSSVTRSCFLLNCLILGSRAAPFANYTTPNTTTTSYLAYPTLTDPILDEHPTDDLLPPNDKEERWNSPEYKWIFQYPLPIPPVKESKFTYTNNVTGAIIDYYEVDVKAVKKQIYPDLPPADMFSYDGHVPGPTFKMRKGREAVVRFNNVSPTNSSVHVHGQYNRAPFDGWAADYARPGQYKDYYYPNAQNARTIWYHDHTEHETGENVYFGLNGFYLLSDDEERALDLPDGDFDVPLAISAKQYSTNGSLIYNTNNHTGLWGDVLEVNGQPWPYLEVKPCKYRFRMLDGAVSRAFDIYLKEDGSNETMSFNVIGSDSGLFQHPVETKNLALAEGERYEIIVDFANHAGKNITMHNKRGMAGNLDFAATDRIMKFIVSDPDDDSIVNDPLPTDMHYIPPPPDANVTKNFTFSRVNGSWVINGVGWVDIENRILTRPILGQDEIWELRHGGGNASHPVHIHLVDFQILSRTGGRNMVMPYESAGMKDVVWVAPGEVVRVVARYAPWKGVYMFHCHNLVHEDYDMMVAFNVTQLEKWGYDKDTIFIDPMQPEFRPKNINSADYTEEAILEKLDWFYHTNAYNRTMA</sequence>
<comment type="caution">
    <text evidence="6">The sequence shown here is derived from an EMBL/GenBank/DDBJ whole genome shotgun (WGS) entry which is preliminary data.</text>
</comment>
<keyword evidence="2" id="KW-0186">Copper</keyword>
<dbReference type="InterPro" id="IPR008972">
    <property type="entry name" value="Cupredoxin"/>
</dbReference>
<gene>
    <name evidence="6" type="ORF">GGP41_000529</name>
</gene>
<dbReference type="Proteomes" id="UP000624244">
    <property type="component" value="Unassembled WGS sequence"/>
</dbReference>
<organism evidence="6 7">
    <name type="scientific">Cochliobolus sativus</name>
    <name type="common">Common root rot and spot blotch fungus</name>
    <name type="synonym">Bipolaris sorokiniana</name>
    <dbReference type="NCBI Taxonomy" id="45130"/>
    <lineage>
        <taxon>Eukaryota</taxon>
        <taxon>Fungi</taxon>
        <taxon>Dikarya</taxon>
        <taxon>Ascomycota</taxon>
        <taxon>Pezizomycotina</taxon>
        <taxon>Dothideomycetes</taxon>
        <taxon>Pleosporomycetidae</taxon>
        <taxon>Pleosporales</taxon>
        <taxon>Pleosporineae</taxon>
        <taxon>Pleosporaceae</taxon>
        <taxon>Bipolaris</taxon>
    </lineage>
</organism>
<evidence type="ECO:0000313" key="7">
    <source>
        <dbReference type="Proteomes" id="UP000624244"/>
    </source>
</evidence>
<dbReference type="PANTHER" id="PTHR48267:SF1">
    <property type="entry name" value="BILIRUBIN OXIDASE"/>
    <property type="match status" value="1"/>
</dbReference>
<evidence type="ECO:0008006" key="8">
    <source>
        <dbReference type="Google" id="ProtNLM"/>
    </source>
</evidence>